<dbReference type="Proteomes" id="UP000252458">
    <property type="component" value="Unassembled WGS sequence"/>
</dbReference>
<proteinExistence type="predicted"/>
<organism evidence="1 2">
    <name type="scientific">Burkholderia reimsis</name>
    <dbReference type="NCBI Taxonomy" id="2234132"/>
    <lineage>
        <taxon>Bacteria</taxon>
        <taxon>Pseudomonadati</taxon>
        <taxon>Pseudomonadota</taxon>
        <taxon>Betaproteobacteria</taxon>
        <taxon>Burkholderiales</taxon>
        <taxon>Burkholderiaceae</taxon>
        <taxon>Burkholderia</taxon>
    </lineage>
</organism>
<dbReference type="AlphaFoldDB" id="A0A365QVQ1"/>
<dbReference type="RefSeq" id="WP_113045908.1">
    <property type="nucleotide sequence ID" value="NZ_QMFZ01000012.1"/>
</dbReference>
<evidence type="ECO:0008006" key="3">
    <source>
        <dbReference type="Google" id="ProtNLM"/>
    </source>
</evidence>
<evidence type="ECO:0000313" key="2">
    <source>
        <dbReference type="Proteomes" id="UP000252458"/>
    </source>
</evidence>
<dbReference type="InterPro" id="IPR008727">
    <property type="entry name" value="PAAR_motif"/>
</dbReference>
<sequence length="176" mass="18971">MKRYFIREGDKTTAGGTVLDGVPNNMHHDVPLSFEGARIHCPACNSEGYAQKVPPYWPMSMMGKAAILDGDLCICKCDPPPTLIASQGDRFMSFESEPEAVGSSAKGFRQGSSVLTHDRHFRIINSDGTPVEGLRYRLQVDGEQDIVGQTGASGKTQLARSNGAKTVSLSIVIEGK</sequence>
<evidence type="ECO:0000313" key="1">
    <source>
        <dbReference type="EMBL" id="RBB38920.1"/>
    </source>
</evidence>
<protein>
    <recommendedName>
        <fullName evidence="3">PAAR domain-containing protein</fullName>
    </recommendedName>
</protein>
<dbReference type="EMBL" id="QMFZ01000012">
    <property type="protein sequence ID" value="RBB38920.1"/>
    <property type="molecule type" value="Genomic_DNA"/>
</dbReference>
<dbReference type="Pfam" id="PF05488">
    <property type="entry name" value="PAAR_motif"/>
    <property type="match status" value="1"/>
</dbReference>
<comment type="caution">
    <text evidence="1">The sequence shown here is derived from an EMBL/GenBank/DDBJ whole genome shotgun (WGS) entry which is preliminary data.</text>
</comment>
<keyword evidence="2" id="KW-1185">Reference proteome</keyword>
<accession>A0A365QVQ1</accession>
<name>A0A365QVQ1_9BURK</name>
<gene>
    <name evidence="1" type="ORF">DPV79_16205</name>
</gene>
<dbReference type="CDD" id="cd14744">
    <property type="entry name" value="PAAR_CT_2"/>
    <property type="match status" value="1"/>
</dbReference>
<reference evidence="1 2" key="1">
    <citation type="submission" date="2018-06" db="EMBL/GenBank/DDBJ databases">
        <title>Draft genome sequence of Burkholderia reimsis strain BE51 isolated from a French agricultural soil.</title>
        <authorList>
            <person name="Esmaeel Q."/>
        </authorList>
    </citation>
    <scope>NUCLEOTIDE SEQUENCE [LARGE SCALE GENOMIC DNA]</scope>
    <source>
        <strain evidence="1 2">BE51</strain>
    </source>
</reference>